<protein>
    <recommendedName>
        <fullName evidence="4">DUF3426 domain-containing protein</fullName>
    </recommendedName>
</protein>
<accession>Q48AE8</accession>
<feature type="transmembrane region" description="Helical" evidence="1">
    <location>
        <begin position="39"/>
        <end position="57"/>
    </location>
</feature>
<keyword evidence="1" id="KW-0472">Membrane</keyword>
<dbReference type="STRING" id="167879.CPS_0197"/>
<organism evidence="2 3">
    <name type="scientific">Colwellia psychrerythraea (strain 34H / ATCC BAA-681)</name>
    <name type="common">Vibrio psychroerythus</name>
    <dbReference type="NCBI Taxonomy" id="167879"/>
    <lineage>
        <taxon>Bacteria</taxon>
        <taxon>Pseudomonadati</taxon>
        <taxon>Pseudomonadota</taxon>
        <taxon>Gammaproteobacteria</taxon>
        <taxon>Alteromonadales</taxon>
        <taxon>Colwelliaceae</taxon>
        <taxon>Colwellia</taxon>
    </lineage>
</organism>
<sequence>MHNTKECIMCFSEIDERAKKCPKCTSLQAKFSNLENNPILVSILGLFIAGIFAFMLYQNFYVRALEEKAIQNLKVTVTEISTKDESDGLYVACIGQIQNETDFKFKEIKFQVDFFTEKNELADTFSITDEDIDILSNSSTNFRVRGVAHKEATEYNRCEVKIADAWSHT</sequence>
<dbReference type="Proteomes" id="UP000000547">
    <property type="component" value="Chromosome"/>
</dbReference>
<name>Q48AE8_COLP3</name>
<evidence type="ECO:0000313" key="2">
    <source>
        <dbReference type="EMBL" id="AAZ25051.1"/>
    </source>
</evidence>
<dbReference type="EMBL" id="CP000083">
    <property type="protein sequence ID" value="AAZ25051.1"/>
    <property type="molecule type" value="Genomic_DNA"/>
</dbReference>
<dbReference type="HOGENOM" id="CLU_1575798_0_0_6"/>
<dbReference type="KEGG" id="cps:CPS_0197"/>
<dbReference type="RefSeq" id="WP_011041072.1">
    <property type="nucleotide sequence ID" value="NC_003910.7"/>
</dbReference>
<evidence type="ECO:0000256" key="1">
    <source>
        <dbReference type="SAM" id="Phobius"/>
    </source>
</evidence>
<reference evidence="2" key="1">
    <citation type="journal article" date="2005" name="Proc. Natl. Acad. Sci. U.S.A.">
        <title>The psychrophilic lifestyle as revealed by the genome sequence of Colwellia psychrerythraea 34H through genomic and proteomic analyses.</title>
        <authorList>
            <person name="Methe B.A."/>
            <person name="Nelson K.E."/>
            <person name="Deming J.W."/>
            <person name="Momen B."/>
            <person name="Melamud E."/>
            <person name="Zhang X."/>
            <person name="Moult J."/>
            <person name="Madupu R."/>
            <person name="Nelson W.C."/>
            <person name="Dodson R.J."/>
            <person name="Brinkac L.M."/>
            <person name="Daugherty S.C."/>
            <person name="Durkin A.S."/>
            <person name="DeBoy R.T."/>
            <person name="Kolonay J.F."/>
            <person name="Sullivan S.A."/>
            <person name="Zhou L."/>
            <person name="Davidsen T.M."/>
            <person name="Wu M."/>
            <person name="Huston A.L."/>
            <person name="Lewis M."/>
            <person name="Weaver B."/>
            <person name="Weidman J.F."/>
            <person name="Khouri H."/>
            <person name="Utterback T.R."/>
            <person name="Feldblyum T.V."/>
            <person name="Fraser C.M."/>
        </authorList>
    </citation>
    <scope>NUCLEOTIDE SEQUENCE [LARGE SCALE GENOMIC DNA]</scope>
    <source>
        <strain evidence="2">34H</strain>
    </source>
</reference>
<evidence type="ECO:0000313" key="3">
    <source>
        <dbReference type="Proteomes" id="UP000000547"/>
    </source>
</evidence>
<keyword evidence="1" id="KW-0812">Transmembrane</keyword>
<dbReference type="AlphaFoldDB" id="Q48AE8"/>
<keyword evidence="1" id="KW-1133">Transmembrane helix</keyword>
<proteinExistence type="predicted"/>
<gene>
    <name evidence="2" type="ordered locus">CPS_0197</name>
</gene>
<evidence type="ECO:0008006" key="4">
    <source>
        <dbReference type="Google" id="ProtNLM"/>
    </source>
</evidence>